<dbReference type="Pfam" id="PF03141">
    <property type="entry name" value="Methyltransf_29"/>
    <property type="match status" value="1"/>
</dbReference>
<comment type="similarity">
    <text evidence="2 11">Belongs to the methyltransferase superfamily.</text>
</comment>
<dbReference type="EC" id="2.1.1.-" evidence="11"/>
<dbReference type="SUPFAM" id="SSF53335">
    <property type="entry name" value="S-adenosyl-L-methionine-dependent methyltransferases"/>
    <property type="match status" value="1"/>
</dbReference>
<comment type="subcellular location">
    <subcellularLocation>
        <location evidence="10">Endomembrane system</location>
        <topology evidence="10">Single-pass membrane protein</topology>
    </subcellularLocation>
    <subcellularLocation>
        <location evidence="1 11">Membrane</location>
        <topology evidence="1 11">Single-pass type II membrane protein</topology>
    </subcellularLocation>
</comment>
<dbReference type="PANTHER" id="PTHR10108">
    <property type="entry name" value="SAM-DEPENDENT METHYLTRANSFERASE"/>
    <property type="match status" value="1"/>
</dbReference>
<evidence type="ECO:0000256" key="10">
    <source>
        <dbReference type="ARBA" id="ARBA00037847"/>
    </source>
</evidence>
<dbReference type="PANTHER" id="PTHR10108:SF1091">
    <property type="entry name" value="METHYLTRANSFERASE PMT12-RELATED"/>
    <property type="match status" value="1"/>
</dbReference>
<feature type="compositionally biased region" description="Basic residues" evidence="12">
    <location>
        <begin position="119"/>
        <end position="136"/>
    </location>
</feature>
<dbReference type="GO" id="GO:0032259">
    <property type="term" value="P:methylation"/>
    <property type="evidence" value="ECO:0007669"/>
    <property type="project" value="UniProtKB-KW"/>
</dbReference>
<evidence type="ECO:0000313" key="14">
    <source>
        <dbReference type="Proteomes" id="UP000712600"/>
    </source>
</evidence>
<evidence type="ECO:0000256" key="2">
    <source>
        <dbReference type="ARBA" id="ARBA00008361"/>
    </source>
</evidence>
<gene>
    <name evidence="13" type="ORF">F2Q69_00045468</name>
</gene>
<protein>
    <recommendedName>
        <fullName evidence="11">Methyltransferase</fullName>
        <ecNumber evidence="11">2.1.1.-</ecNumber>
    </recommendedName>
</protein>
<evidence type="ECO:0000256" key="4">
    <source>
        <dbReference type="ARBA" id="ARBA00022679"/>
    </source>
</evidence>
<dbReference type="GO" id="GO:0016020">
    <property type="term" value="C:membrane"/>
    <property type="evidence" value="ECO:0007669"/>
    <property type="project" value="UniProtKB-SubCell"/>
</dbReference>
<dbReference type="GO" id="GO:0008168">
    <property type="term" value="F:methyltransferase activity"/>
    <property type="evidence" value="ECO:0007669"/>
    <property type="project" value="UniProtKB-UniRule"/>
</dbReference>
<dbReference type="EMBL" id="QGKX02001621">
    <property type="protein sequence ID" value="KAF3502181.1"/>
    <property type="molecule type" value="Genomic_DNA"/>
</dbReference>
<feature type="region of interest" description="Disordered" evidence="12">
    <location>
        <begin position="116"/>
        <end position="136"/>
    </location>
</feature>
<evidence type="ECO:0000256" key="1">
    <source>
        <dbReference type="ARBA" id="ARBA00004606"/>
    </source>
</evidence>
<keyword evidence="9 11" id="KW-0325">Glycoprotein</keyword>
<evidence type="ECO:0000256" key="8">
    <source>
        <dbReference type="ARBA" id="ARBA00023136"/>
    </source>
</evidence>
<dbReference type="GO" id="GO:0005802">
    <property type="term" value="C:trans-Golgi network"/>
    <property type="evidence" value="ECO:0007669"/>
    <property type="project" value="TreeGrafter"/>
</dbReference>
<evidence type="ECO:0000256" key="12">
    <source>
        <dbReference type="SAM" id="MobiDB-lite"/>
    </source>
</evidence>
<dbReference type="InterPro" id="IPR004159">
    <property type="entry name" value="Put_SAM_MeTrfase"/>
</dbReference>
<evidence type="ECO:0000313" key="13">
    <source>
        <dbReference type="EMBL" id="KAF3502181.1"/>
    </source>
</evidence>
<keyword evidence="7" id="KW-1133">Transmembrane helix</keyword>
<proteinExistence type="inferred from homology"/>
<evidence type="ECO:0000256" key="3">
    <source>
        <dbReference type="ARBA" id="ARBA00022603"/>
    </source>
</evidence>
<evidence type="ECO:0000256" key="9">
    <source>
        <dbReference type="ARBA" id="ARBA00023180"/>
    </source>
</evidence>
<evidence type="ECO:0000256" key="5">
    <source>
        <dbReference type="ARBA" id="ARBA00022692"/>
    </source>
</evidence>
<accession>A0A8S9NJF1</accession>
<keyword evidence="8" id="KW-0472">Membrane</keyword>
<reference evidence="13" key="1">
    <citation type="submission" date="2019-12" db="EMBL/GenBank/DDBJ databases">
        <title>Genome sequencing and annotation of Brassica cretica.</title>
        <authorList>
            <person name="Studholme D.J."/>
            <person name="Sarris P."/>
        </authorList>
    </citation>
    <scope>NUCLEOTIDE SEQUENCE</scope>
    <source>
        <strain evidence="13">PFS-109/04</strain>
        <tissue evidence="13">Leaf</tissue>
    </source>
</reference>
<evidence type="ECO:0000256" key="6">
    <source>
        <dbReference type="ARBA" id="ARBA00022968"/>
    </source>
</evidence>
<evidence type="ECO:0000256" key="11">
    <source>
        <dbReference type="RuleBase" id="RU366043"/>
    </source>
</evidence>
<sequence>MVLTPQSSKASPSSSRRSPWCEPFDTYPRTYDLLHAAGLFSIERKRCNMTTIMLEMDRILRPGGRVYIRDTINVMSELQEIGKAMRSHTTLRETAEGPHASYRALLCEKKFEKKVKSSVNKHHTKMKKRKSKGKRV</sequence>
<organism evidence="13 14">
    <name type="scientific">Brassica cretica</name>
    <name type="common">Mustard</name>
    <dbReference type="NCBI Taxonomy" id="69181"/>
    <lineage>
        <taxon>Eukaryota</taxon>
        <taxon>Viridiplantae</taxon>
        <taxon>Streptophyta</taxon>
        <taxon>Embryophyta</taxon>
        <taxon>Tracheophyta</taxon>
        <taxon>Spermatophyta</taxon>
        <taxon>Magnoliopsida</taxon>
        <taxon>eudicotyledons</taxon>
        <taxon>Gunneridae</taxon>
        <taxon>Pentapetalae</taxon>
        <taxon>rosids</taxon>
        <taxon>malvids</taxon>
        <taxon>Brassicales</taxon>
        <taxon>Brassicaceae</taxon>
        <taxon>Brassiceae</taxon>
        <taxon>Brassica</taxon>
    </lineage>
</organism>
<dbReference type="Proteomes" id="UP000712600">
    <property type="component" value="Unassembled WGS sequence"/>
</dbReference>
<dbReference type="GO" id="GO:0005768">
    <property type="term" value="C:endosome"/>
    <property type="evidence" value="ECO:0007669"/>
    <property type="project" value="TreeGrafter"/>
</dbReference>
<comment type="caution">
    <text evidence="13">The sequence shown here is derived from an EMBL/GenBank/DDBJ whole genome shotgun (WGS) entry which is preliminary data.</text>
</comment>
<evidence type="ECO:0000256" key="7">
    <source>
        <dbReference type="ARBA" id="ARBA00022989"/>
    </source>
</evidence>
<dbReference type="AlphaFoldDB" id="A0A8S9NJF1"/>
<keyword evidence="6 11" id="KW-0735">Signal-anchor</keyword>
<dbReference type="InterPro" id="IPR029063">
    <property type="entry name" value="SAM-dependent_MTases_sf"/>
</dbReference>
<name>A0A8S9NJF1_BRACR</name>
<keyword evidence="4 11" id="KW-0808">Transferase</keyword>
<keyword evidence="5" id="KW-0812">Transmembrane</keyword>
<keyword evidence="3 11" id="KW-0489">Methyltransferase</keyword>